<gene>
    <name evidence="1" type="ORF">LCGC14_2827320</name>
</gene>
<accession>A0A0F9ANL1</accession>
<evidence type="ECO:0000313" key="1">
    <source>
        <dbReference type="EMBL" id="KKK80054.1"/>
    </source>
</evidence>
<protein>
    <recommendedName>
        <fullName evidence="2">Mur ligase C-terminal domain-containing protein</fullName>
    </recommendedName>
</protein>
<organism evidence="1">
    <name type="scientific">marine sediment metagenome</name>
    <dbReference type="NCBI Taxonomy" id="412755"/>
    <lineage>
        <taxon>unclassified sequences</taxon>
        <taxon>metagenomes</taxon>
        <taxon>ecological metagenomes</taxon>
    </lineage>
</organism>
<sequence>SCLTLLKTFSNFIHVTEAKSFKSLPKAEIEKDLLKINFKKYKIEKNINKAIIDAKNLAIKNNEILLICGSFYILDEIKNYLKIK</sequence>
<dbReference type="GO" id="GO:0016881">
    <property type="term" value="F:acid-amino acid ligase activity"/>
    <property type="evidence" value="ECO:0007669"/>
    <property type="project" value="InterPro"/>
</dbReference>
<evidence type="ECO:0008006" key="2">
    <source>
        <dbReference type="Google" id="ProtNLM"/>
    </source>
</evidence>
<dbReference type="SUPFAM" id="SSF53244">
    <property type="entry name" value="MurD-like peptide ligases, peptide-binding domain"/>
    <property type="match status" value="1"/>
</dbReference>
<comment type="caution">
    <text evidence="1">The sequence shown here is derived from an EMBL/GenBank/DDBJ whole genome shotgun (WGS) entry which is preliminary data.</text>
</comment>
<dbReference type="AlphaFoldDB" id="A0A0F9ANL1"/>
<proteinExistence type="predicted"/>
<dbReference type="Gene3D" id="3.90.190.20">
    <property type="entry name" value="Mur ligase, C-terminal domain"/>
    <property type="match status" value="1"/>
</dbReference>
<feature type="non-terminal residue" evidence="1">
    <location>
        <position position="1"/>
    </location>
</feature>
<name>A0A0F9ANL1_9ZZZZ</name>
<reference evidence="1" key="1">
    <citation type="journal article" date="2015" name="Nature">
        <title>Complex archaea that bridge the gap between prokaryotes and eukaryotes.</title>
        <authorList>
            <person name="Spang A."/>
            <person name="Saw J.H."/>
            <person name="Jorgensen S.L."/>
            <person name="Zaremba-Niedzwiedzka K."/>
            <person name="Martijn J."/>
            <person name="Lind A.E."/>
            <person name="van Eijk R."/>
            <person name="Schleper C."/>
            <person name="Guy L."/>
            <person name="Ettema T.J."/>
        </authorList>
    </citation>
    <scope>NUCLEOTIDE SEQUENCE</scope>
</reference>
<dbReference type="EMBL" id="LAZR01053753">
    <property type="protein sequence ID" value="KKK80054.1"/>
    <property type="molecule type" value="Genomic_DNA"/>
</dbReference>
<dbReference type="InterPro" id="IPR036615">
    <property type="entry name" value="Mur_ligase_C_dom_sf"/>
</dbReference>